<accession>A0A0W0UN90</accession>
<dbReference type="Proteomes" id="UP000054715">
    <property type="component" value="Unassembled WGS sequence"/>
</dbReference>
<dbReference type="OrthoDB" id="278697at2"/>
<name>A0A0W0UN90_9GAMM</name>
<evidence type="ECO:0000313" key="2">
    <source>
        <dbReference type="Proteomes" id="UP000054715"/>
    </source>
</evidence>
<comment type="caution">
    <text evidence="1">The sequence shown here is derived from an EMBL/GenBank/DDBJ whole genome shotgun (WGS) entry which is preliminary data.</text>
</comment>
<dbReference type="PATRIC" id="fig|455.5.peg.693"/>
<dbReference type="STRING" id="455.Ljam_0651"/>
<dbReference type="RefSeq" id="WP_058448707.1">
    <property type="nucleotide sequence ID" value="NZ_CAAAJF010000015.1"/>
</dbReference>
<dbReference type="AlphaFoldDB" id="A0A0W0UN90"/>
<protein>
    <submittedName>
        <fullName evidence="1">Uncharacterized protein</fullName>
    </submittedName>
</protein>
<organism evidence="1 2">
    <name type="scientific">Legionella jamestowniensis</name>
    <dbReference type="NCBI Taxonomy" id="455"/>
    <lineage>
        <taxon>Bacteria</taxon>
        <taxon>Pseudomonadati</taxon>
        <taxon>Pseudomonadota</taxon>
        <taxon>Gammaproteobacteria</taxon>
        <taxon>Legionellales</taxon>
        <taxon>Legionellaceae</taxon>
        <taxon>Legionella</taxon>
    </lineage>
</organism>
<gene>
    <name evidence="1" type="ORF">Ljam_0651</name>
</gene>
<evidence type="ECO:0000313" key="1">
    <source>
        <dbReference type="EMBL" id="KTD09301.1"/>
    </source>
</evidence>
<dbReference type="EMBL" id="LNYG01000012">
    <property type="protein sequence ID" value="KTD09301.1"/>
    <property type="molecule type" value="Genomic_DNA"/>
</dbReference>
<proteinExistence type="predicted"/>
<reference evidence="1 2" key="1">
    <citation type="submission" date="2015-11" db="EMBL/GenBank/DDBJ databases">
        <title>Genomic analysis of 38 Legionella species identifies large and diverse effector repertoires.</title>
        <authorList>
            <person name="Burstein D."/>
            <person name="Amaro F."/>
            <person name="Zusman T."/>
            <person name="Lifshitz Z."/>
            <person name="Cohen O."/>
            <person name="Gilbert J.A."/>
            <person name="Pupko T."/>
            <person name="Shuman H.A."/>
            <person name="Segal G."/>
        </authorList>
    </citation>
    <scope>NUCLEOTIDE SEQUENCE [LARGE SCALE GENOMIC DNA]</scope>
    <source>
        <strain evidence="1 2">JA-26-G1-E2</strain>
    </source>
</reference>
<sequence>MIVPLSQLLQYQNSDVINRYKKEYPDNTLGPEEAFTELLKFLWLCNKHKYDQMTNPEQEELNFQCVIHHEMKEIDDMWHTFLLFTKGYMDFCNFYFKKYIHHTPFSNEIAPSQEQLTTHLTYYLSYIYDHLGEKTLIRWFGIRD</sequence>